<feature type="compositionally biased region" description="Basic residues" evidence="3">
    <location>
        <begin position="421"/>
        <end position="444"/>
    </location>
</feature>
<dbReference type="Proteomes" id="UP000290289">
    <property type="component" value="Chromosome 15"/>
</dbReference>
<feature type="region of interest" description="Disordered" evidence="3">
    <location>
        <begin position="317"/>
        <end position="340"/>
    </location>
</feature>
<dbReference type="Pfam" id="PF08585">
    <property type="entry name" value="RMI1_N_C"/>
    <property type="match status" value="1"/>
</dbReference>
<name>A0A498HY62_MALDO</name>
<evidence type="ECO:0000256" key="2">
    <source>
        <dbReference type="ARBA" id="ARBA00023242"/>
    </source>
</evidence>
<feature type="region of interest" description="Disordered" evidence="3">
    <location>
        <begin position="406"/>
        <end position="444"/>
    </location>
</feature>
<protein>
    <recommendedName>
        <fullName evidence="4">RecQ mediated genome instability protein 1 OB-fold domain-containing protein</fullName>
    </recommendedName>
</protein>
<dbReference type="PANTHER" id="PTHR13681:SF24">
    <property type="entry name" value="TUDOR DOMAIN-CONTAINING PROTEIN 3"/>
    <property type="match status" value="1"/>
</dbReference>
<dbReference type="InterPro" id="IPR042470">
    <property type="entry name" value="RMI1_N_C_sf"/>
</dbReference>
<dbReference type="PANTHER" id="PTHR13681">
    <property type="entry name" value="SURVIVAL OF MOTOR NEURON-RELATED-SPLICING FACTOR 30-RELATED"/>
    <property type="match status" value="1"/>
</dbReference>
<dbReference type="STRING" id="3750.A0A498HY62"/>
<feature type="region of interest" description="Disordered" evidence="3">
    <location>
        <begin position="250"/>
        <end position="296"/>
    </location>
</feature>
<gene>
    <name evidence="5" type="ORF">DVH24_029236</name>
</gene>
<evidence type="ECO:0000259" key="4">
    <source>
        <dbReference type="Pfam" id="PF08585"/>
    </source>
</evidence>
<dbReference type="GO" id="GO:0005634">
    <property type="term" value="C:nucleus"/>
    <property type="evidence" value="ECO:0007669"/>
    <property type="project" value="UniProtKB-SubCell"/>
</dbReference>
<dbReference type="InterPro" id="IPR013894">
    <property type="entry name" value="RMI1_OB"/>
</dbReference>
<comment type="caution">
    <text evidence="5">The sequence shown here is derived from an EMBL/GenBank/DDBJ whole genome shotgun (WGS) entry which is preliminary data.</text>
</comment>
<proteinExistence type="predicted"/>
<feature type="compositionally biased region" description="Polar residues" evidence="3">
    <location>
        <begin position="284"/>
        <end position="293"/>
    </location>
</feature>
<organism evidence="5 6">
    <name type="scientific">Malus domestica</name>
    <name type="common">Apple</name>
    <name type="synonym">Pyrus malus</name>
    <dbReference type="NCBI Taxonomy" id="3750"/>
    <lineage>
        <taxon>Eukaryota</taxon>
        <taxon>Viridiplantae</taxon>
        <taxon>Streptophyta</taxon>
        <taxon>Embryophyta</taxon>
        <taxon>Tracheophyta</taxon>
        <taxon>Spermatophyta</taxon>
        <taxon>Magnoliopsida</taxon>
        <taxon>eudicotyledons</taxon>
        <taxon>Gunneridae</taxon>
        <taxon>Pentapetalae</taxon>
        <taxon>rosids</taxon>
        <taxon>fabids</taxon>
        <taxon>Rosales</taxon>
        <taxon>Rosaceae</taxon>
        <taxon>Amygdaloideae</taxon>
        <taxon>Maleae</taxon>
        <taxon>Malus</taxon>
    </lineage>
</organism>
<evidence type="ECO:0000313" key="5">
    <source>
        <dbReference type="EMBL" id="RXH74515.1"/>
    </source>
</evidence>
<evidence type="ECO:0000313" key="6">
    <source>
        <dbReference type="Proteomes" id="UP000290289"/>
    </source>
</evidence>
<keyword evidence="2" id="KW-0539">Nucleus</keyword>
<evidence type="ECO:0000256" key="3">
    <source>
        <dbReference type="SAM" id="MobiDB-lite"/>
    </source>
</evidence>
<dbReference type="SMART" id="SM01161">
    <property type="entry name" value="DUF1767"/>
    <property type="match status" value="1"/>
</dbReference>
<keyword evidence="6" id="KW-1185">Reference proteome</keyword>
<accession>A0A498HY62</accession>
<feature type="compositionally biased region" description="Basic and acidic residues" evidence="3">
    <location>
        <begin position="257"/>
        <end position="277"/>
    </location>
</feature>
<dbReference type="EMBL" id="RDQH01000341">
    <property type="protein sequence ID" value="RXH74515.1"/>
    <property type="molecule type" value="Genomic_DNA"/>
</dbReference>
<evidence type="ECO:0000256" key="1">
    <source>
        <dbReference type="ARBA" id="ARBA00004123"/>
    </source>
</evidence>
<feature type="domain" description="RecQ mediated genome instability protein 1 OB-fold" evidence="4">
    <location>
        <begin position="104"/>
        <end position="180"/>
    </location>
</feature>
<reference evidence="5 6" key="1">
    <citation type="submission" date="2018-10" db="EMBL/GenBank/DDBJ databases">
        <title>A high-quality apple genome assembly.</title>
        <authorList>
            <person name="Hu J."/>
        </authorList>
    </citation>
    <scope>NUCLEOTIDE SEQUENCE [LARGE SCALE GENOMIC DNA]</scope>
    <source>
        <strain evidence="6">cv. HFTH1</strain>
        <tissue evidence="5">Young leaf</tissue>
    </source>
</reference>
<dbReference type="AlphaFoldDB" id="A0A498HY62"/>
<dbReference type="Gene3D" id="2.40.50.770">
    <property type="entry name" value="RecQ-mediated genome instability protein Rmi1, C-terminal domain"/>
    <property type="match status" value="1"/>
</dbReference>
<comment type="subcellular location">
    <subcellularLocation>
        <location evidence="1">Nucleus</location>
    </subcellularLocation>
</comment>
<sequence>MDGGSSGAASDAAIETLRTRGWCFGDLEQVKAMILIHSALSDDTRTVVDSVESELTNVDLKSISSRSLPDPHTLRKSSHLLGPKVLQIAWVRDVTRCSVEDFARNSNSRRLLKLGLTDGHSEVAAVEYSHIPAIPDDVVPGTKVRLEGKATIRSGIACLNPKVVTVLGGVVQSLYEEWQMNKKYSGFSRSSLRLSQESDGKGPPPFEKLQIGAAKSRFPQQDKSSHFLDVSSKISGPIVINTEVRPVGRQQNLQLKANDEDKSYKKSEIDNTRKADFLDEGTQDKPSGSATTTRPKEAIEAVPVQNQAAAQKLLQTMSYQNRDDKHSRGRQFRGKGRQEEEPVVYTLDEWEKIKAGAKPSIGGAFTSSSRDEELARQLQTQLDLEDYHVQKGPPDVDADNIKMSMFSYQKDDDRDYEGRGRGGRGRGRGRGRSRGRGRGRGGFC</sequence>
<feature type="compositionally biased region" description="Basic and acidic residues" evidence="3">
    <location>
        <begin position="409"/>
        <end position="420"/>
    </location>
</feature>